<name>A0A1L9SF50_9EURO</name>
<dbReference type="InterPro" id="IPR036249">
    <property type="entry name" value="Thioredoxin-like_sf"/>
</dbReference>
<evidence type="ECO:0000256" key="2">
    <source>
        <dbReference type="ARBA" id="ARBA00012452"/>
    </source>
</evidence>
<dbReference type="FunFam" id="3.40.30.10:FF:000156">
    <property type="entry name" value="Glutathione S-transferase 1"/>
    <property type="match status" value="1"/>
</dbReference>
<accession>A0A1L9SF50</accession>
<evidence type="ECO:0000259" key="5">
    <source>
        <dbReference type="PROSITE" id="PS50404"/>
    </source>
</evidence>
<evidence type="ECO:0000313" key="6">
    <source>
        <dbReference type="EMBL" id="OJJ45826.1"/>
    </source>
</evidence>
<organism evidence="6 7">
    <name type="scientific">Penicilliopsis zonata CBS 506.65</name>
    <dbReference type="NCBI Taxonomy" id="1073090"/>
    <lineage>
        <taxon>Eukaryota</taxon>
        <taxon>Fungi</taxon>
        <taxon>Dikarya</taxon>
        <taxon>Ascomycota</taxon>
        <taxon>Pezizomycotina</taxon>
        <taxon>Eurotiomycetes</taxon>
        <taxon>Eurotiomycetidae</taxon>
        <taxon>Eurotiales</taxon>
        <taxon>Aspergillaceae</taxon>
        <taxon>Penicilliopsis</taxon>
    </lineage>
</organism>
<sequence length="264" mass="29719">MANKGAKITLYWLEQSRSQRILWLLEELGLEYDLQTFKRGPNGLAPAELKQIHPLGKSPVIRVEPEGTGTGTAQPLVLAESGAIVEYLLDHFLTEETAHLLPKKWVDGREGQVGGETEAWTRYRYFLHYNEGTLMTFLIIQLVLNKIKSNSPFFIKPIANGIVSSVESSYLRPNYDANFAFLEDQLATAPEGGPYLCGAQLTAADILMSLPIQAALLRVLDSEKYPRLVAYAERLRGHEAYQRAIKKIEEVEVMHHEDRLLGKL</sequence>
<dbReference type="GO" id="GO:0004364">
    <property type="term" value="F:glutathione transferase activity"/>
    <property type="evidence" value="ECO:0007669"/>
    <property type="project" value="UniProtKB-EC"/>
</dbReference>
<dbReference type="Pfam" id="PF13409">
    <property type="entry name" value="GST_N_2"/>
    <property type="match status" value="1"/>
</dbReference>
<feature type="domain" description="GST N-terminal" evidence="5">
    <location>
        <begin position="5"/>
        <end position="96"/>
    </location>
</feature>
<gene>
    <name evidence="6" type="ORF">ASPZODRAFT_167545</name>
</gene>
<dbReference type="CDD" id="cd03046">
    <property type="entry name" value="GST_N_GTT1_like"/>
    <property type="match status" value="1"/>
</dbReference>
<reference evidence="7" key="1">
    <citation type="journal article" date="2017" name="Genome Biol.">
        <title>Comparative genomics reveals high biological diversity and specific adaptations in the industrially and medically important fungal genus Aspergillus.</title>
        <authorList>
            <person name="de Vries R.P."/>
            <person name="Riley R."/>
            <person name="Wiebenga A."/>
            <person name="Aguilar-Osorio G."/>
            <person name="Amillis S."/>
            <person name="Uchima C.A."/>
            <person name="Anderluh G."/>
            <person name="Asadollahi M."/>
            <person name="Askin M."/>
            <person name="Barry K."/>
            <person name="Battaglia E."/>
            <person name="Bayram O."/>
            <person name="Benocci T."/>
            <person name="Braus-Stromeyer S.A."/>
            <person name="Caldana C."/>
            <person name="Canovas D."/>
            <person name="Cerqueira G.C."/>
            <person name="Chen F."/>
            <person name="Chen W."/>
            <person name="Choi C."/>
            <person name="Clum A."/>
            <person name="Dos Santos R.A."/>
            <person name="Damasio A.R."/>
            <person name="Diallinas G."/>
            <person name="Emri T."/>
            <person name="Fekete E."/>
            <person name="Flipphi M."/>
            <person name="Freyberg S."/>
            <person name="Gallo A."/>
            <person name="Gournas C."/>
            <person name="Habgood R."/>
            <person name="Hainaut M."/>
            <person name="Harispe M.L."/>
            <person name="Henrissat B."/>
            <person name="Hilden K.S."/>
            <person name="Hope R."/>
            <person name="Hossain A."/>
            <person name="Karabika E."/>
            <person name="Karaffa L."/>
            <person name="Karanyi Z."/>
            <person name="Krasevec N."/>
            <person name="Kuo A."/>
            <person name="Kusch H."/>
            <person name="LaButti K."/>
            <person name="Lagendijk E.L."/>
            <person name="Lapidus A."/>
            <person name="Levasseur A."/>
            <person name="Lindquist E."/>
            <person name="Lipzen A."/>
            <person name="Logrieco A.F."/>
            <person name="MacCabe A."/>
            <person name="Maekelae M.R."/>
            <person name="Malavazi I."/>
            <person name="Melin P."/>
            <person name="Meyer V."/>
            <person name="Mielnichuk N."/>
            <person name="Miskei M."/>
            <person name="Molnar A.P."/>
            <person name="Mule G."/>
            <person name="Ngan C.Y."/>
            <person name="Orejas M."/>
            <person name="Orosz E."/>
            <person name="Ouedraogo J.P."/>
            <person name="Overkamp K.M."/>
            <person name="Park H.-S."/>
            <person name="Perrone G."/>
            <person name="Piumi F."/>
            <person name="Punt P.J."/>
            <person name="Ram A.F."/>
            <person name="Ramon A."/>
            <person name="Rauscher S."/>
            <person name="Record E."/>
            <person name="Riano-Pachon D.M."/>
            <person name="Robert V."/>
            <person name="Roehrig J."/>
            <person name="Ruller R."/>
            <person name="Salamov A."/>
            <person name="Salih N.S."/>
            <person name="Samson R.A."/>
            <person name="Sandor E."/>
            <person name="Sanguinetti M."/>
            <person name="Schuetze T."/>
            <person name="Sepcic K."/>
            <person name="Shelest E."/>
            <person name="Sherlock G."/>
            <person name="Sophianopoulou V."/>
            <person name="Squina F.M."/>
            <person name="Sun H."/>
            <person name="Susca A."/>
            <person name="Todd R.B."/>
            <person name="Tsang A."/>
            <person name="Unkles S.E."/>
            <person name="van de Wiele N."/>
            <person name="van Rossen-Uffink D."/>
            <person name="Oliveira J.V."/>
            <person name="Vesth T.C."/>
            <person name="Visser J."/>
            <person name="Yu J.-H."/>
            <person name="Zhou M."/>
            <person name="Andersen M.R."/>
            <person name="Archer D.B."/>
            <person name="Baker S.E."/>
            <person name="Benoit I."/>
            <person name="Brakhage A.A."/>
            <person name="Braus G.H."/>
            <person name="Fischer R."/>
            <person name="Frisvad J.C."/>
            <person name="Goldman G.H."/>
            <person name="Houbraken J."/>
            <person name="Oakley B."/>
            <person name="Pocsi I."/>
            <person name="Scazzocchio C."/>
            <person name="Seiboth B."/>
            <person name="vanKuyk P.A."/>
            <person name="Wortman J."/>
            <person name="Dyer P.S."/>
            <person name="Grigoriev I.V."/>
        </authorList>
    </citation>
    <scope>NUCLEOTIDE SEQUENCE [LARGE SCALE GENOMIC DNA]</scope>
    <source>
        <strain evidence="7">CBS 506.65</strain>
    </source>
</reference>
<dbReference type="VEuPathDB" id="FungiDB:ASPZODRAFT_167545"/>
<dbReference type="SUPFAM" id="SSF47616">
    <property type="entry name" value="GST C-terminal domain-like"/>
    <property type="match status" value="1"/>
</dbReference>
<dbReference type="CDD" id="cd03189">
    <property type="entry name" value="GST_C_GTT1_like"/>
    <property type="match status" value="1"/>
</dbReference>
<evidence type="ECO:0000256" key="1">
    <source>
        <dbReference type="ARBA" id="ARBA00007409"/>
    </source>
</evidence>
<dbReference type="STRING" id="1073090.A0A1L9SF50"/>
<dbReference type="Proteomes" id="UP000184188">
    <property type="component" value="Unassembled WGS sequence"/>
</dbReference>
<dbReference type="PANTHER" id="PTHR44051">
    <property type="entry name" value="GLUTATHIONE S-TRANSFERASE-RELATED"/>
    <property type="match status" value="1"/>
</dbReference>
<dbReference type="GeneID" id="34613294"/>
<dbReference type="Gene3D" id="3.40.30.10">
    <property type="entry name" value="Glutaredoxin"/>
    <property type="match status" value="1"/>
</dbReference>
<evidence type="ECO:0000313" key="7">
    <source>
        <dbReference type="Proteomes" id="UP000184188"/>
    </source>
</evidence>
<comment type="catalytic activity">
    <reaction evidence="4">
        <text>RX + glutathione = an S-substituted glutathione + a halide anion + H(+)</text>
        <dbReference type="Rhea" id="RHEA:16437"/>
        <dbReference type="ChEBI" id="CHEBI:15378"/>
        <dbReference type="ChEBI" id="CHEBI:16042"/>
        <dbReference type="ChEBI" id="CHEBI:17792"/>
        <dbReference type="ChEBI" id="CHEBI:57925"/>
        <dbReference type="ChEBI" id="CHEBI:90779"/>
        <dbReference type="EC" id="2.5.1.18"/>
    </reaction>
</comment>
<dbReference type="PANTHER" id="PTHR44051:SF9">
    <property type="entry name" value="GLUTATHIONE S-TRANSFERASE 1"/>
    <property type="match status" value="1"/>
</dbReference>
<dbReference type="Gene3D" id="1.20.1050.10">
    <property type="match status" value="1"/>
</dbReference>
<dbReference type="OrthoDB" id="2098326at2759"/>
<dbReference type="AlphaFoldDB" id="A0A1L9SF50"/>
<dbReference type="EMBL" id="KV878344">
    <property type="protein sequence ID" value="OJJ45826.1"/>
    <property type="molecule type" value="Genomic_DNA"/>
</dbReference>
<dbReference type="EC" id="2.5.1.18" evidence="2"/>
<protein>
    <recommendedName>
        <fullName evidence="2">glutathione transferase</fullName>
        <ecNumber evidence="2">2.5.1.18</ecNumber>
    </recommendedName>
</protein>
<dbReference type="SUPFAM" id="SSF52833">
    <property type="entry name" value="Thioredoxin-like"/>
    <property type="match status" value="1"/>
</dbReference>
<dbReference type="SFLD" id="SFLDS00019">
    <property type="entry name" value="Glutathione_Transferase_(cytos"/>
    <property type="match status" value="1"/>
</dbReference>
<comment type="similarity">
    <text evidence="1">Belongs to the GST superfamily.</text>
</comment>
<dbReference type="RefSeq" id="XP_022580336.1">
    <property type="nucleotide sequence ID" value="XM_022726830.1"/>
</dbReference>
<keyword evidence="7" id="KW-1185">Reference proteome</keyword>
<dbReference type="InterPro" id="IPR040079">
    <property type="entry name" value="Glutathione_S-Trfase"/>
</dbReference>
<evidence type="ECO:0000256" key="3">
    <source>
        <dbReference type="ARBA" id="ARBA00022679"/>
    </source>
</evidence>
<proteinExistence type="inferred from homology"/>
<dbReference type="InterPro" id="IPR036282">
    <property type="entry name" value="Glutathione-S-Trfase_C_sf"/>
</dbReference>
<dbReference type="GO" id="GO:0004602">
    <property type="term" value="F:glutathione peroxidase activity"/>
    <property type="evidence" value="ECO:0007669"/>
    <property type="project" value="UniProtKB-ARBA"/>
</dbReference>
<evidence type="ECO:0000256" key="4">
    <source>
        <dbReference type="ARBA" id="ARBA00047960"/>
    </source>
</evidence>
<dbReference type="GO" id="GO:0005737">
    <property type="term" value="C:cytoplasm"/>
    <property type="evidence" value="ECO:0007669"/>
    <property type="project" value="UniProtKB-ARBA"/>
</dbReference>
<keyword evidence="3" id="KW-0808">Transferase</keyword>
<dbReference type="PROSITE" id="PS50404">
    <property type="entry name" value="GST_NTER"/>
    <property type="match status" value="1"/>
</dbReference>
<dbReference type="SFLD" id="SFLDG00358">
    <property type="entry name" value="Main_(cytGST)"/>
    <property type="match status" value="1"/>
</dbReference>
<dbReference type="InterPro" id="IPR004045">
    <property type="entry name" value="Glutathione_S-Trfase_N"/>
</dbReference>